<sequence length="888" mass="100400">MALAGDVVGPVAGKLSTAAINKLGPLLGVRDGIKSIEDELNMMKAYLRRAEESQDADPRARAWTKQVQELAYDAEDCIDEFMFHLSQPTARGLAGGRQRCMRFLRTLKERNRIANQIQVIKSGVKDATQMRWTYNISETTQGVDPSSNVATIPAPLDPRLAALFVEEAELVGIDEPKETLIQWLTTENEPHLSVTAVVGMAGLGKTTLVRKVYESLKLSGQHFQCCAWITVSKFQIVDLLRDMIHELQNIPRQQTDSLEPEELVGKLEDHPKDKRYLIVFDDISDTNVWESIRHALPDSENGSRIVVTTRIETVANTCRSTFHGTGRVYKHKPLLQEQSWNLFSNRVFKNCKVWCPLDLKELSDAILERCGGLPLAIVTIAGLLASKLNKTREEWQRVTDRLPFVLENDSDLQGLKQILNLSYNDLPYDLRSCFLYLSKYPEDYEIRRRNVVELWVAEGFARGEEVAERYFDELINRSMIQPSKVSCDGKVKSCRVHDVMLEVIVSKSREQNLVSLLGERGTASMTSEQKIRRLSAHAESHLEGTKLSHVRSITMFGFVKVPSDLPRLRLLRILDLEETSLEDQQLEWIGKLVRLRYVNIYLWPPCTVPKSWENLRELETLNIRPGAELTTVPRLQRLRHLRGSALYFPNGGMANLKALQELGDVFCGEDRGQMIEELGELTQLRHLSLIQVAPENMLRLSASLAKLNSCLRSLKIHVMDQPDLFVRLNSLSPPQLLQKLVLSGPLKKLPSWVASLKDVAKITLGGTELQDDDIKALQNLPNLVHLELTSNSHAGRDLCFGGEGFPSLRILVLGGPVSMKSLTFEQGAVPNLRRLALRFGKWFQGDLSSSELVYGREHIPGVKEIAYRRRSGDSEDYNHPRFRINPTD</sequence>
<gene>
    <name evidence="8" type="primary">LOC103707918</name>
</gene>
<comment type="similarity">
    <text evidence="1">Belongs to the disease resistance NB-LRR family.</text>
</comment>
<dbReference type="CDD" id="cd14798">
    <property type="entry name" value="RX-CC_like"/>
    <property type="match status" value="1"/>
</dbReference>
<dbReference type="InterPro" id="IPR001162">
    <property type="entry name" value="UvrC_RNase_H_dom"/>
</dbReference>
<dbReference type="InterPro" id="IPR058922">
    <property type="entry name" value="WHD_DRP"/>
</dbReference>
<dbReference type="GeneID" id="103707918"/>
<dbReference type="InterPro" id="IPR042197">
    <property type="entry name" value="Apaf_helical"/>
</dbReference>
<dbReference type="AlphaFoldDB" id="A0A8B7C3B7"/>
<dbReference type="InterPro" id="IPR002182">
    <property type="entry name" value="NB-ARC"/>
</dbReference>
<reference evidence="8" key="2">
    <citation type="submission" date="2025-08" db="UniProtKB">
        <authorList>
            <consortium name="RefSeq"/>
        </authorList>
    </citation>
    <scope>IDENTIFICATION</scope>
    <source>
        <tissue evidence="8">Young leaves</tissue>
    </source>
</reference>
<dbReference type="PANTHER" id="PTHR23155:SF1205">
    <property type="entry name" value="DISEASE RESISTANCE PROTEIN RPM1"/>
    <property type="match status" value="1"/>
</dbReference>
<dbReference type="GO" id="GO:0002758">
    <property type="term" value="P:innate immune response-activating signaling pathway"/>
    <property type="evidence" value="ECO:0007669"/>
    <property type="project" value="UniProtKB-ARBA"/>
</dbReference>
<dbReference type="InterPro" id="IPR038005">
    <property type="entry name" value="RX-like_CC"/>
</dbReference>
<dbReference type="FunFam" id="1.10.10.10:FF:000322">
    <property type="entry name" value="Probable disease resistance protein At1g63360"/>
    <property type="match status" value="1"/>
</dbReference>
<dbReference type="Pfam" id="PF23559">
    <property type="entry name" value="WHD_DRP"/>
    <property type="match status" value="1"/>
</dbReference>
<dbReference type="InterPro" id="IPR027417">
    <property type="entry name" value="P-loop_NTPase"/>
</dbReference>
<keyword evidence="4" id="KW-0547">Nucleotide-binding</keyword>
<dbReference type="InterPro" id="IPR044974">
    <property type="entry name" value="Disease_R_plants"/>
</dbReference>
<name>A0A8B7C3B7_PHODC</name>
<dbReference type="RefSeq" id="XP_008790858.3">
    <property type="nucleotide sequence ID" value="XM_008792636.4"/>
</dbReference>
<dbReference type="GO" id="GO:0042742">
    <property type="term" value="P:defense response to bacterium"/>
    <property type="evidence" value="ECO:0007669"/>
    <property type="project" value="UniProtKB-ARBA"/>
</dbReference>
<keyword evidence="3" id="KW-0677">Repeat</keyword>
<dbReference type="Pfam" id="PF23598">
    <property type="entry name" value="LRR_14"/>
    <property type="match status" value="1"/>
</dbReference>
<dbReference type="GO" id="GO:0009626">
    <property type="term" value="P:plant-type hypersensitive response"/>
    <property type="evidence" value="ECO:0007669"/>
    <property type="project" value="UniProtKB-ARBA"/>
</dbReference>
<dbReference type="SUPFAM" id="SSF52058">
    <property type="entry name" value="L domain-like"/>
    <property type="match status" value="1"/>
</dbReference>
<dbReference type="GO" id="GO:0009381">
    <property type="term" value="F:excinuclease ABC activity"/>
    <property type="evidence" value="ECO:0007669"/>
    <property type="project" value="InterPro"/>
</dbReference>
<dbReference type="SUPFAM" id="SSF52540">
    <property type="entry name" value="P-loop containing nucleoside triphosphate hydrolases"/>
    <property type="match status" value="1"/>
</dbReference>
<dbReference type="Pfam" id="PF00931">
    <property type="entry name" value="NB-ARC"/>
    <property type="match status" value="1"/>
</dbReference>
<evidence type="ECO:0000256" key="3">
    <source>
        <dbReference type="ARBA" id="ARBA00022737"/>
    </source>
</evidence>
<dbReference type="InterPro" id="IPR055414">
    <property type="entry name" value="LRR_R13L4/SHOC2-like"/>
</dbReference>
<dbReference type="InterPro" id="IPR041118">
    <property type="entry name" value="Rx_N"/>
</dbReference>
<keyword evidence="7" id="KW-1185">Reference proteome</keyword>
<dbReference type="InterPro" id="IPR036388">
    <property type="entry name" value="WH-like_DNA-bd_sf"/>
</dbReference>
<dbReference type="Pfam" id="PF18052">
    <property type="entry name" value="Rx_N"/>
    <property type="match status" value="1"/>
</dbReference>
<evidence type="ECO:0000313" key="7">
    <source>
        <dbReference type="Proteomes" id="UP000228380"/>
    </source>
</evidence>
<dbReference type="InterPro" id="IPR032675">
    <property type="entry name" value="LRR_dom_sf"/>
</dbReference>
<evidence type="ECO:0000256" key="4">
    <source>
        <dbReference type="ARBA" id="ARBA00022741"/>
    </source>
</evidence>
<keyword evidence="5" id="KW-0611">Plant defense</keyword>
<protein>
    <submittedName>
        <fullName evidence="8">Disease resistance protein RPM1-like</fullName>
    </submittedName>
</protein>
<keyword evidence="2" id="KW-0433">Leucine-rich repeat</keyword>
<dbReference type="Gene3D" id="1.10.8.430">
    <property type="entry name" value="Helical domain of apoptotic protease-activating factors"/>
    <property type="match status" value="1"/>
</dbReference>
<feature type="domain" description="UvrC family homology region profile" evidence="6">
    <location>
        <begin position="373"/>
        <end position="489"/>
    </location>
</feature>
<dbReference type="PROSITE" id="PS50165">
    <property type="entry name" value="UVRC"/>
    <property type="match status" value="1"/>
</dbReference>
<evidence type="ECO:0000256" key="1">
    <source>
        <dbReference type="ARBA" id="ARBA00008894"/>
    </source>
</evidence>
<dbReference type="PANTHER" id="PTHR23155">
    <property type="entry name" value="DISEASE RESISTANCE PROTEIN RP"/>
    <property type="match status" value="1"/>
</dbReference>
<dbReference type="Gene3D" id="3.40.50.300">
    <property type="entry name" value="P-loop containing nucleotide triphosphate hydrolases"/>
    <property type="match status" value="1"/>
</dbReference>
<evidence type="ECO:0000256" key="5">
    <source>
        <dbReference type="ARBA" id="ARBA00022821"/>
    </source>
</evidence>
<dbReference type="Gene3D" id="3.80.10.10">
    <property type="entry name" value="Ribonuclease Inhibitor"/>
    <property type="match status" value="1"/>
</dbReference>
<evidence type="ECO:0000259" key="6">
    <source>
        <dbReference type="PROSITE" id="PS50165"/>
    </source>
</evidence>
<dbReference type="Proteomes" id="UP000228380">
    <property type="component" value="Chromosome 14"/>
</dbReference>
<dbReference type="Gene3D" id="1.20.5.4130">
    <property type="match status" value="1"/>
</dbReference>
<dbReference type="FunFam" id="3.40.50.300:FF:001091">
    <property type="entry name" value="Probable disease resistance protein At1g61300"/>
    <property type="match status" value="1"/>
</dbReference>
<dbReference type="KEGG" id="pda:103707918"/>
<accession>A0A8B7C3B7</accession>
<organism evidence="7 8">
    <name type="scientific">Phoenix dactylifera</name>
    <name type="common">Date palm</name>
    <dbReference type="NCBI Taxonomy" id="42345"/>
    <lineage>
        <taxon>Eukaryota</taxon>
        <taxon>Viridiplantae</taxon>
        <taxon>Streptophyta</taxon>
        <taxon>Embryophyta</taxon>
        <taxon>Tracheophyta</taxon>
        <taxon>Spermatophyta</taxon>
        <taxon>Magnoliopsida</taxon>
        <taxon>Liliopsida</taxon>
        <taxon>Arecaceae</taxon>
        <taxon>Coryphoideae</taxon>
        <taxon>Phoeniceae</taxon>
        <taxon>Phoenix</taxon>
    </lineage>
</organism>
<proteinExistence type="inferred from homology"/>
<dbReference type="OrthoDB" id="619303at2759"/>
<reference evidence="7" key="1">
    <citation type="journal article" date="2019" name="Nat. Commun.">
        <title>Genome-wide association mapping of date palm fruit traits.</title>
        <authorList>
            <person name="Hazzouri K.M."/>
            <person name="Gros-Balthazard M."/>
            <person name="Flowers J.M."/>
            <person name="Copetti D."/>
            <person name="Lemansour A."/>
            <person name="Lebrun M."/>
            <person name="Masmoudi K."/>
            <person name="Ferrand S."/>
            <person name="Dhar M.I."/>
            <person name="Fresquez Z.A."/>
            <person name="Rosas U."/>
            <person name="Zhang J."/>
            <person name="Talag J."/>
            <person name="Lee S."/>
            <person name="Kudrna D."/>
            <person name="Powell R.F."/>
            <person name="Leitch I.J."/>
            <person name="Krueger R.R."/>
            <person name="Wing R.A."/>
            <person name="Amiri K.M.A."/>
            <person name="Purugganan M.D."/>
        </authorList>
    </citation>
    <scope>NUCLEOTIDE SEQUENCE [LARGE SCALE GENOMIC DNA]</scope>
    <source>
        <strain evidence="7">cv. Khalas</strain>
    </source>
</reference>
<evidence type="ECO:0000313" key="8">
    <source>
        <dbReference type="RefSeq" id="XP_008790858.3"/>
    </source>
</evidence>
<dbReference type="Gene3D" id="1.10.10.10">
    <property type="entry name" value="Winged helix-like DNA-binding domain superfamily/Winged helix DNA-binding domain"/>
    <property type="match status" value="1"/>
</dbReference>
<dbReference type="PRINTS" id="PR00364">
    <property type="entry name" value="DISEASERSIST"/>
</dbReference>
<dbReference type="GO" id="GO:0043531">
    <property type="term" value="F:ADP binding"/>
    <property type="evidence" value="ECO:0007669"/>
    <property type="project" value="InterPro"/>
</dbReference>
<evidence type="ECO:0000256" key="2">
    <source>
        <dbReference type="ARBA" id="ARBA00022614"/>
    </source>
</evidence>